<accession>A0ABW5BDY1</accession>
<keyword evidence="5 8" id="KW-1133">Transmembrane helix</keyword>
<feature type="transmembrane region" description="Helical" evidence="8">
    <location>
        <begin position="7"/>
        <end position="25"/>
    </location>
</feature>
<reference evidence="11" key="1">
    <citation type="journal article" date="2019" name="Int. J. Syst. Evol. Microbiol.">
        <title>The Global Catalogue of Microorganisms (GCM) 10K type strain sequencing project: providing services to taxonomists for standard genome sequencing and annotation.</title>
        <authorList>
            <consortium name="The Broad Institute Genomics Platform"/>
            <consortium name="The Broad Institute Genome Sequencing Center for Infectious Disease"/>
            <person name="Wu L."/>
            <person name="Ma J."/>
        </authorList>
    </citation>
    <scope>NUCLEOTIDE SEQUENCE [LARGE SCALE GENOMIC DNA]</scope>
    <source>
        <strain evidence="11">KCTC 19812</strain>
    </source>
</reference>
<sequence length="166" mass="18187">MLDWLEILFKAFWCGIAASGFAVLFNAPKRSFIAIFLCGVLAGLTKFIILFPAMGGGIILASAAGATATGFVSIPVSHWRHVPPVVISIPAVIPLIPGSYAYRSMLGIINFINNTEIDVLTRTIHNGLMTLFIILVLSLGVTLPMLLFRIDSVKKFRFMQIFDKDE</sequence>
<dbReference type="EMBL" id="JBHUIV010000034">
    <property type="protein sequence ID" value="MFD2203880.1"/>
    <property type="molecule type" value="Genomic_DNA"/>
</dbReference>
<proteinExistence type="inferred from homology"/>
<keyword evidence="6 8" id="KW-0472">Membrane</keyword>
<gene>
    <name evidence="10" type="ORF">ACFSKV_20050</name>
</gene>
<dbReference type="Pfam" id="PF12821">
    <property type="entry name" value="ThrE_2"/>
    <property type="match status" value="1"/>
</dbReference>
<feature type="transmembrane region" description="Helical" evidence="8">
    <location>
        <begin position="58"/>
        <end position="76"/>
    </location>
</feature>
<organism evidence="10 11">
    <name type="scientific">Shivajiella indica</name>
    <dbReference type="NCBI Taxonomy" id="872115"/>
    <lineage>
        <taxon>Bacteria</taxon>
        <taxon>Pseudomonadati</taxon>
        <taxon>Bacteroidota</taxon>
        <taxon>Cytophagia</taxon>
        <taxon>Cytophagales</taxon>
        <taxon>Cyclobacteriaceae</taxon>
        <taxon>Shivajiella</taxon>
    </lineage>
</organism>
<name>A0ABW5BDY1_9BACT</name>
<feature type="domain" description="Threonine/Serine exporter ThrE" evidence="9">
    <location>
        <begin position="11"/>
        <end position="146"/>
    </location>
</feature>
<comment type="caution">
    <text evidence="10">The sequence shown here is derived from an EMBL/GenBank/DDBJ whole genome shotgun (WGS) entry which is preliminary data.</text>
</comment>
<keyword evidence="3" id="KW-0997">Cell inner membrane</keyword>
<dbReference type="RefSeq" id="WP_380806970.1">
    <property type="nucleotide sequence ID" value="NZ_JBHUIV010000034.1"/>
</dbReference>
<comment type="subcellular location">
    <subcellularLocation>
        <location evidence="1">Cell membrane</location>
        <topology evidence="1">Multi-pass membrane protein</topology>
    </subcellularLocation>
</comment>
<comment type="similarity">
    <text evidence="7">Belongs to the ThrE exporter (TC 2.A.79) family.</text>
</comment>
<evidence type="ECO:0000256" key="8">
    <source>
        <dbReference type="SAM" id="Phobius"/>
    </source>
</evidence>
<evidence type="ECO:0000256" key="4">
    <source>
        <dbReference type="ARBA" id="ARBA00022692"/>
    </source>
</evidence>
<evidence type="ECO:0000256" key="1">
    <source>
        <dbReference type="ARBA" id="ARBA00004651"/>
    </source>
</evidence>
<dbReference type="Proteomes" id="UP001597414">
    <property type="component" value="Unassembled WGS sequence"/>
</dbReference>
<evidence type="ECO:0000256" key="3">
    <source>
        <dbReference type="ARBA" id="ARBA00022519"/>
    </source>
</evidence>
<evidence type="ECO:0000259" key="9">
    <source>
        <dbReference type="Pfam" id="PF12821"/>
    </source>
</evidence>
<evidence type="ECO:0000256" key="5">
    <source>
        <dbReference type="ARBA" id="ARBA00022989"/>
    </source>
</evidence>
<dbReference type="InterPro" id="IPR050539">
    <property type="entry name" value="ThrE_Dicarb/AminoAcid_Exp"/>
</dbReference>
<evidence type="ECO:0000313" key="11">
    <source>
        <dbReference type="Proteomes" id="UP001597414"/>
    </source>
</evidence>
<evidence type="ECO:0000256" key="7">
    <source>
        <dbReference type="ARBA" id="ARBA00034125"/>
    </source>
</evidence>
<dbReference type="PANTHER" id="PTHR34390">
    <property type="entry name" value="UPF0442 PROTEIN YJJB-RELATED"/>
    <property type="match status" value="1"/>
</dbReference>
<keyword evidence="11" id="KW-1185">Reference proteome</keyword>
<evidence type="ECO:0000256" key="6">
    <source>
        <dbReference type="ARBA" id="ARBA00023136"/>
    </source>
</evidence>
<evidence type="ECO:0000313" key="10">
    <source>
        <dbReference type="EMBL" id="MFD2203880.1"/>
    </source>
</evidence>
<protein>
    <submittedName>
        <fullName evidence="10">Threonine/serine exporter family protein</fullName>
    </submittedName>
</protein>
<keyword evidence="2" id="KW-1003">Cell membrane</keyword>
<feature type="transmembrane region" description="Helical" evidence="8">
    <location>
        <begin position="31"/>
        <end position="51"/>
    </location>
</feature>
<dbReference type="PANTHER" id="PTHR34390:SF1">
    <property type="entry name" value="SUCCINATE TRANSPORTER SUBUNIT YJJB-RELATED"/>
    <property type="match status" value="1"/>
</dbReference>
<feature type="transmembrane region" description="Helical" evidence="8">
    <location>
        <begin position="128"/>
        <end position="148"/>
    </location>
</feature>
<keyword evidence="4 8" id="KW-0812">Transmembrane</keyword>
<evidence type="ECO:0000256" key="2">
    <source>
        <dbReference type="ARBA" id="ARBA00022475"/>
    </source>
</evidence>
<dbReference type="InterPro" id="IPR024528">
    <property type="entry name" value="ThrE_2"/>
</dbReference>